<evidence type="ECO:0000259" key="6">
    <source>
        <dbReference type="Pfam" id="PF22675"/>
    </source>
</evidence>
<dbReference type="SUPFAM" id="SSF54791">
    <property type="entry name" value="Eukaryotic type KH-domain (KH-domain type I)"/>
    <property type="match status" value="1"/>
</dbReference>
<feature type="domain" description="Histone-binding protein RBBP4-like N-terminal" evidence="5">
    <location>
        <begin position="19"/>
        <end position="88"/>
    </location>
</feature>
<dbReference type="AlphaFoldDB" id="A0AAN8UM32"/>
<evidence type="ECO:0000256" key="3">
    <source>
        <dbReference type="ARBA" id="ARBA00022737"/>
    </source>
</evidence>
<evidence type="ECO:0000256" key="4">
    <source>
        <dbReference type="SAM" id="MobiDB-lite"/>
    </source>
</evidence>
<comment type="similarity">
    <text evidence="1">Belongs to the WD repeat RBAP46/RBAP48/MSI1 family.</text>
</comment>
<feature type="domain" description="KHDC4/BBP-like KH-domain type I" evidence="6">
    <location>
        <begin position="222"/>
        <end position="254"/>
    </location>
</feature>
<dbReference type="InterPro" id="IPR036612">
    <property type="entry name" value="KH_dom_type_1_sf"/>
</dbReference>
<dbReference type="Proteomes" id="UP001370490">
    <property type="component" value="Unassembled WGS sequence"/>
</dbReference>
<evidence type="ECO:0000259" key="5">
    <source>
        <dbReference type="Pfam" id="PF12265"/>
    </source>
</evidence>
<keyword evidence="8" id="KW-1185">Reference proteome</keyword>
<evidence type="ECO:0000256" key="2">
    <source>
        <dbReference type="ARBA" id="ARBA00022574"/>
    </source>
</evidence>
<keyword evidence="2" id="KW-0853">WD repeat</keyword>
<dbReference type="InterPro" id="IPR050459">
    <property type="entry name" value="WD_repeat_RBAP46/RBAP48/MSI1"/>
</dbReference>
<dbReference type="InterPro" id="IPR055256">
    <property type="entry name" value="KH_1_KHDC4/BBP-like"/>
</dbReference>
<dbReference type="GO" id="GO:0003723">
    <property type="term" value="F:RNA binding"/>
    <property type="evidence" value="ECO:0007669"/>
    <property type="project" value="InterPro"/>
</dbReference>
<organism evidence="7 8">
    <name type="scientific">Dillenia turbinata</name>
    <dbReference type="NCBI Taxonomy" id="194707"/>
    <lineage>
        <taxon>Eukaryota</taxon>
        <taxon>Viridiplantae</taxon>
        <taxon>Streptophyta</taxon>
        <taxon>Embryophyta</taxon>
        <taxon>Tracheophyta</taxon>
        <taxon>Spermatophyta</taxon>
        <taxon>Magnoliopsida</taxon>
        <taxon>eudicotyledons</taxon>
        <taxon>Gunneridae</taxon>
        <taxon>Pentapetalae</taxon>
        <taxon>Dilleniales</taxon>
        <taxon>Dilleniaceae</taxon>
        <taxon>Dillenia</taxon>
    </lineage>
</organism>
<dbReference type="Pfam" id="PF22675">
    <property type="entry name" value="KH-I_KHDC4-BBP"/>
    <property type="match status" value="1"/>
</dbReference>
<dbReference type="Pfam" id="PF12265">
    <property type="entry name" value="CAF1C_H4-bd"/>
    <property type="match status" value="1"/>
</dbReference>
<dbReference type="InterPro" id="IPR015943">
    <property type="entry name" value="WD40/YVTN_repeat-like_dom_sf"/>
</dbReference>
<reference evidence="7 8" key="1">
    <citation type="submission" date="2023-12" db="EMBL/GenBank/DDBJ databases">
        <title>A high-quality genome assembly for Dillenia turbinata (Dilleniales).</title>
        <authorList>
            <person name="Chanderbali A."/>
        </authorList>
    </citation>
    <scope>NUCLEOTIDE SEQUENCE [LARGE SCALE GENOMIC DNA]</scope>
    <source>
        <strain evidence="7">LSX21</strain>
        <tissue evidence="7">Leaf</tissue>
    </source>
</reference>
<dbReference type="Gene3D" id="3.30.1370.10">
    <property type="entry name" value="K Homology domain, type 1"/>
    <property type="match status" value="1"/>
</dbReference>
<sequence length="496" mass="55728">MGKDEEEFRGEIEERLMDEEYKIWKKITPFLYNLVITHALEWPSLTVECLPDPEEPPGKDYFIQKMILGTHTSEDEPNYLMLAQVQLPLEDVENDARQYDDDRGDVGGFGCANGKKTVLAILSVEHIRIIRTANRRQLADDVTEVGGITLRVSRMSKLELTPTVEWIQALNSRFLEISEMLQSGLPLGDRPEGARTNLAFKPPADHRPPKLRKKLYIPMKVHPGYNFIGLIIGPRGNTQKRMERETGEKIVIRGLLDLPTYLIVHIHLIGVDLPGQSASQSHIRGKGESQGVFQDRFHQEGIPFHLRESGTKQLPPILVVNPQIPLYPATTFENETDGKGISIVLYFKLSESYSKELPLHFLENIIRLIEDEIEKVNGFPFDIVAPFRERLGKLLITVEPLLMEKQHMSNLVSVQQKSKSSIMNALQSHDDKAKVSVHGKANDEAVSLASSKGRMNGDSNRRFGTGRQLRGDDRTAIEANLDENCGCLGGGDGVTI</sequence>
<dbReference type="Gene3D" id="2.130.10.10">
    <property type="entry name" value="YVTN repeat-like/Quinoprotein amine dehydrogenase"/>
    <property type="match status" value="1"/>
</dbReference>
<keyword evidence="3" id="KW-0677">Repeat</keyword>
<name>A0AAN8UM32_9MAGN</name>
<evidence type="ECO:0000313" key="8">
    <source>
        <dbReference type="Proteomes" id="UP001370490"/>
    </source>
</evidence>
<dbReference type="PANTHER" id="PTHR22850">
    <property type="entry name" value="WD40 REPEAT FAMILY"/>
    <property type="match status" value="1"/>
</dbReference>
<gene>
    <name evidence="7" type="ORF">RJ641_016442</name>
</gene>
<comment type="caution">
    <text evidence="7">The sequence shown here is derived from an EMBL/GenBank/DDBJ whole genome shotgun (WGS) entry which is preliminary data.</text>
</comment>
<evidence type="ECO:0000313" key="7">
    <source>
        <dbReference type="EMBL" id="KAK6918020.1"/>
    </source>
</evidence>
<feature type="region of interest" description="Disordered" evidence="4">
    <location>
        <begin position="448"/>
        <end position="468"/>
    </location>
</feature>
<accession>A0AAN8UM32</accession>
<proteinExistence type="inferred from homology"/>
<evidence type="ECO:0000256" key="1">
    <source>
        <dbReference type="ARBA" id="ARBA00009341"/>
    </source>
</evidence>
<protein>
    <submittedName>
        <fullName evidence="7">Histone-binding protein RBBP4, N-terminal</fullName>
    </submittedName>
</protein>
<dbReference type="InterPro" id="IPR022052">
    <property type="entry name" value="Histone-bd_RBBP4-like_N"/>
</dbReference>
<dbReference type="EMBL" id="JBAMMX010000022">
    <property type="protein sequence ID" value="KAK6918020.1"/>
    <property type="molecule type" value="Genomic_DNA"/>
</dbReference>